<evidence type="ECO:0000259" key="7">
    <source>
        <dbReference type="Pfam" id="PF01028"/>
    </source>
</evidence>
<dbReference type="STRING" id="538381.GCA_001696535_02126"/>
<dbReference type="SUPFAM" id="SSF55869">
    <property type="entry name" value="DNA topoisomerase I domain"/>
    <property type="match status" value="1"/>
</dbReference>
<reference evidence="9 10" key="1">
    <citation type="submission" date="2017-08" db="EMBL/GenBank/DDBJ databases">
        <authorList>
            <person name="de Groot N.N."/>
        </authorList>
    </citation>
    <scope>NUCLEOTIDE SEQUENCE [LARGE SCALE GENOMIC DNA]</scope>
    <source>
        <strain evidence="9 10">USBA 352</strain>
    </source>
</reference>
<proteinExistence type="inferred from homology"/>
<dbReference type="Gene3D" id="3.90.15.10">
    <property type="entry name" value="Topoisomerase I, Chain A, domain 3"/>
    <property type="match status" value="1"/>
</dbReference>
<keyword evidence="6 9" id="KW-0413">Isomerase</keyword>
<dbReference type="InterPro" id="IPR013500">
    <property type="entry name" value="TopoI_cat_euk"/>
</dbReference>
<dbReference type="PROSITE" id="PS52038">
    <property type="entry name" value="TOPO_IB_2"/>
    <property type="match status" value="1"/>
</dbReference>
<dbReference type="Gene3D" id="1.10.132.120">
    <property type="match status" value="1"/>
</dbReference>
<comment type="catalytic activity">
    <reaction evidence="1">
        <text>ATP-independent breakage of single-stranded DNA, followed by passage and rejoining.</text>
        <dbReference type="EC" id="5.6.2.1"/>
    </reaction>
</comment>
<evidence type="ECO:0000256" key="6">
    <source>
        <dbReference type="ARBA" id="ARBA00023235"/>
    </source>
</evidence>
<gene>
    <name evidence="9" type="ORF">SAMN05421512_105164</name>
</gene>
<dbReference type="InterPro" id="IPR001631">
    <property type="entry name" value="TopoI"/>
</dbReference>
<dbReference type="AlphaFoldDB" id="A0A285SFL6"/>
<evidence type="ECO:0000259" key="8">
    <source>
        <dbReference type="Pfam" id="PF21338"/>
    </source>
</evidence>
<evidence type="ECO:0000256" key="3">
    <source>
        <dbReference type="ARBA" id="ARBA00012891"/>
    </source>
</evidence>
<dbReference type="SUPFAM" id="SSF56349">
    <property type="entry name" value="DNA breaking-rejoining enzymes"/>
    <property type="match status" value="1"/>
</dbReference>
<dbReference type="EMBL" id="OBML01000005">
    <property type="protein sequence ID" value="SOC06687.1"/>
    <property type="molecule type" value="Genomic_DNA"/>
</dbReference>
<evidence type="ECO:0000256" key="2">
    <source>
        <dbReference type="ARBA" id="ARBA00006645"/>
    </source>
</evidence>
<feature type="domain" description="DNA topoisomerase I catalytic core eukaryotic-type" evidence="7">
    <location>
        <begin position="85"/>
        <end position="254"/>
    </location>
</feature>
<evidence type="ECO:0000313" key="10">
    <source>
        <dbReference type="Proteomes" id="UP000219331"/>
    </source>
</evidence>
<dbReference type="EC" id="5.6.2.1" evidence="3"/>
<dbReference type="Pfam" id="PF01028">
    <property type="entry name" value="Topoisom_I"/>
    <property type="match status" value="1"/>
</dbReference>
<dbReference type="PRINTS" id="PR00416">
    <property type="entry name" value="EUTPISMRASEI"/>
</dbReference>
<keyword evidence="5" id="KW-0238">DNA-binding</keyword>
<comment type="similarity">
    <text evidence="2">Belongs to the type IB topoisomerase family.</text>
</comment>
<organism evidence="9 10">
    <name type="scientific">Stappia indica</name>
    <dbReference type="NCBI Taxonomy" id="538381"/>
    <lineage>
        <taxon>Bacteria</taxon>
        <taxon>Pseudomonadati</taxon>
        <taxon>Pseudomonadota</taxon>
        <taxon>Alphaproteobacteria</taxon>
        <taxon>Hyphomicrobiales</taxon>
        <taxon>Stappiaceae</taxon>
        <taxon>Stappia</taxon>
    </lineage>
</organism>
<evidence type="ECO:0000256" key="4">
    <source>
        <dbReference type="ARBA" id="ARBA00023029"/>
    </source>
</evidence>
<dbReference type="Gene3D" id="3.30.66.10">
    <property type="entry name" value="DNA topoisomerase I domain"/>
    <property type="match status" value="1"/>
</dbReference>
<keyword evidence="10" id="KW-1185">Reference proteome</keyword>
<protein>
    <recommendedName>
        <fullName evidence="3">DNA topoisomerase</fullName>
        <ecNumber evidence="3">5.6.2.1</ecNumber>
    </recommendedName>
</protein>
<dbReference type="InterPro" id="IPR011010">
    <property type="entry name" value="DNA_brk_join_enz"/>
</dbReference>
<dbReference type="GO" id="GO:0003677">
    <property type="term" value="F:DNA binding"/>
    <property type="evidence" value="ECO:0007669"/>
    <property type="project" value="UniProtKB-KW"/>
</dbReference>
<dbReference type="GO" id="GO:0003917">
    <property type="term" value="F:DNA topoisomerase type I (single strand cut, ATP-independent) activity"/>
    <property type="evidence" value="ECO:0007669"/>
    <property type="project" value="UniProtKB-EC"/>
</dbReference>
<keyword evidence="4" id="KW-0799">Topoisomerase</keyword>
<dbReference type="Pfam" id="PF21338">
    <property type="entry name" value="Top1B_N_bact"/>
    <property type="match status" value="1"/>
</dbReference>
<dbReference type="RefSeq" id="WP_097174846.1">
    <property type="nucleotide sequence ID" value="NZ_OBML01000005.1"/>
</dbReference>
<accession>A0A285SFL6</accession>
<evidence type="ECO:0000256" key="1">
    <source>
        <dbReference type="ARBA" id="ARBA00000213"/>
    </source>
</evidence>
<dbReference type="GO" id="GO:0006265">
    <property type="term" value="P:DNA topological change"/>
    <property type="evidence" value="ECO:0007669"/>
    <property type="project" value="InterPro"/>
</dbReference>
<evidence type="ECO:0000313" key="9">
    <source>
        <dbReference type="EMBL" id="SOC06687.1"/>
    </source>
</evidence>
<name>A0A285SFL6_9HYPH</name>
<feature type="domain" description="DNA topoisomerase IB N-terminal" evidence="8">
    <location>
        <begin position="22"/>
        <end position="70"/>
    </location>
</feature>
<sequence length="333" mass="37291">MGTLAYVSDEEPGIRRRRRGRGFSYALPDGAPVRDPETLDRIAALAVPPAWREVWICLDPQGHLQATGLDDRDRKQYRYHPDWEEERRALKYDSLREFGRALPRIRRRVRQDLQRELPSAEALLATMVSLIDKTRIRVGKRRYAKENRTYGAATLLKNHVELAEDGVVRLRFRGKGGTVEEYELRDRALFEALDELTEIPGRELFAWRDEAGETCRIETGRLNAYLSEIAGVGTSAKMFRTWGGSVAAFEAARTALLKDEALRVRTICDAAASVLHNTPAVCRTSYVHPAVLSLAGGDRETIAAGLQRAGSARGRSGLLASEARFLAFLDEVA</sequence>
<dbReference type="OrthoDB" id="9778962at2"/>
<dbReference type="Proteomes" id="UP000219331">
    <property type="component" value="Unassembled WGS sequence"/>
</dbReference>
<dbReference type="InterPro" id="IPR049331">
    <property type="entry name" value="Top1B_N_bact"/>
</dbReference>
<evidence type="ECO:0000256" key="5">
    <source>
        <dbReference type="ARBA" id="ARBA00023125"/>
    </source>
</evidence>
<dbReference type="InterPro" id="IPR014711">
    <property type="entry name" value="TopoI_cat_a-hlx-sub_euk"/>
</dbReference>
<dbReference type="InterPro" id="IPR035447">
    <property type="entry name" value="DNA_topo_I_N_sf"/>
</dbReference>